<dbReference type="InterPro" id="IPR056884">
    <property type="entry name" value="NPHP3-like_N"/>
</dbReference>
<evidence type="ECO:0000256" key="3">
    <source>
        <dbReference type="PROSITE-ProRule" id="PRU00023"/>
    </source>
</evidence>
<dbReference type="Pfam" id="PF24883">
    <property type="entry name" value="NPHP3_N"/>
    <property type="match status" value="1"/>
</dbReference>
<feature type="repeat" description="ANK" evidence="3">
    <location>
        <begin position="954"/>
        <end position="988"/>
    </location>
</feature>
<dbReference type="Gene3D" id="1.25.40.20">
    <property type="entry name" value="Ankyrin repeat-containing domain"/>
    <property type="match status" value="9"/>
</dbReference>
<dbReference type="PANTHER" id="PTHR24198">
    <property type="entry name" value="ANKYRIN REPEAT AND PROTEIN KINASE DOMAIN-CONTAINING PROTEIN"/>
    <property type="match status" value="1"/>
</dbReference>
<dbReference type="SUPFAM" id="SSF52540">
    <property type="entry name" value="P-loop containing nucleoside triphosphate hydrolases"/>
    <property type="match status" value="1"/>
</dbReference>
<evidence type="ECO:0000256" key="1">
    <source>
        <dbReference type="ARBA" id="ARBA00022737"/>
    </source>
</evidence>
<dbReference type="PRINTS" id="PR01415">
    <property type="entry name" value="ANKYRIN"/>
</dbReference>
<evidence type="ECO:0000259" key="5">
    <source>
        <dbReference type="Pfam" id="PF22939"/>
    </source>
</evidence>
<keyword evidence="2 3" id="KW-0040">ANK repeat</keyword>
<feature type="region of interest" description="Disordered" evidence="4">
    <location>
        <begin position="1285"/>
        <end position="1312"/>
    </location>
</feature>
<evidence type="ECO:0000256" key="2">
    <source>
        <dbReference type="ARBA" id="ARBA00023043"/>
    </source>
</evidence>
<dbReference type="SMART" id="SM00248">
    <property type="entry name" value="ANK"/>
    <property type="match status" value="24"/>
</dbReference>
<feature type="repeat" description="ANK" evidence="3">
    <location>
        <begin position="919"/>
        <end position="953"/>
    </location>
</feature>
<feature type="domain" description="Nephrocystin 3-like N-terminal" evidence="6">
    <location>
        <begin position="66"/>
        <end position="229"/>
    </location>
</feature>
<feature type="repeat" description="ANK" evidence="3">
    <location>
        <begin position="1227"/>
        <end position="1259"/>
    </location>
</feature>
<protein>
    <submittedName>
        <fullName evidence="7">Ankyrin</fullName>
    </submittedName>
</protein>
<feature type="compositionally biased region" description="Low complexity" evidence="4">
    <location>
        <begin position="1299"/>
        <end position="1312"/>
    </location>
</feature>
<dbReference type="InterPro" id="IPR036770">
    <property type="entry name" value="Ankyrin_rpt-contain_sf"/>
</dbReference>
<dbReference type="InterPro" id="IPR002110">
    <property type="entry name" value="Ankyrin_rpt"/>
</dbReference>
<feature type="repeat" description="ANK" evidence="3">
    <location>
        <begin position="578"/>
        <end position="610"/>
    </location>
</feature>
<dbReference type="Proteomes" id="UP000799779">
    <property type="component" value="Unassembled WGS sequence"/>
</dbReference>
<evidence type="ECO:0000313" key="7">
    <source>
        <dbReference type="EMBL" id="KAF2002210.1"/>
    </source>
</evidence>
<evidence type="ECO:0000259" key="6">
    <source>
        <dbReference type="Pfam" id="PF24883"/>
    </source>
</evidence>
<reference evidence="7" key="1">
    <citation type="journal article" date="2020" name="Stud. Mycol.">
        <title>101 Dothideomycetes genomes: a test case for predicting lifestyles and emergence of pathogens.</title>
        <authorList>
            <person name="Haridas S."/>
            <person name="Albert R."/>
            <person name="Binder M."/>
            <person name="Bloem J."/>
            <person name="Labutti K."/>
            <person name="Salamov A."/>
            <person name="Andreopoulos B."/>
            <person name="Baker S."/>
            <person name="Barry K."/>
            <person name="Bills G."/>
            <person name="Bluhm B."/>
            <person name="Cannon C."/>
            <person name="Castanera R."/>
            <person name="Culley D."/>
            <person name="Daum C."/>
            <person name="Ezra D."/>
            <person name="Gonzalez J."/>
            <person name="Henrissat B."/>
            <person name="Kuo A."/>
            <person name="Liang C."/>
            <person name="Lipzen A."/>
            <person name="Lutzoni F."/>
            <person name="Magnuson J."/>
            <person name="Mondo S."/>
            <person name="Nolan M."/>
            <person name="Ohm R."/>
            <person name="Pangilinan J."/>
            <person name="Park H.-J."/>
            <person name="Ramirez L."/>
            <person name="Alfaro M."/>
            <person name="Sun H."/>
            <person name="Tritt A."/>
            <person name="Yoshinaga Y."/>
            <person name="Zwiers L.-H."/>
            <person name="Turgeon B."/>
            <person name="Goodwin S."/>
            <person name="Spatafora J."/>
            <person name="Crous P."/>
            <person name="Grigoriev I."/>
        </authorList>
    </citation>
    <scope>NUCLEOTIDE SEQUENCE</scope>
    <source>
        <strain evidence="7">CBS 123094</strain>
    </source>
</reference>
<feature type="repeat" description="ANK" evidence="3">
    <location>
        <begin position="1602"/>
        <end position="1643"/>
    </location>
</feature>
<evidence type="ECO:0000256" key="4">
    <source>
        <dbReference type="SAM" id="MobiDB-lite"/>
    </source>
</evidence>
<feature type="repeat" description="ANK" evidence="3">
    <location>
        <begin position="1157"/>
        <end position="1188"/>
    </location>
</feature>
<dbReference type="SUPFAM" id="SSF48403">
    <property type="entry name" value="Ankyrin repeat"/>
    <property type="match status" value="5"/>
</dbReference>
<feature type="domain" description="GPI inositol-deacylase winged helix" evidence="5">
    <location>
        <begin position="343"/>
        <end position="414"/>
    </location>
</feature>
<name>A0A6A5WJX5_9PLEO</name>
<dbReference type="EMBL" id="ML977578">
    <property type="protein sequence ID" value="KAF2002210.1"/>
    <property type="molecule type" value="Genomic_DNA"/>
</dbReference>
<accession>A0A6A5WJX5</accession>
<feature type="compositionally biased region" description="Basic and acidic residues" evidence="4">
    <location>
        <begin position="1289"/>
        <end position="1298"/>
    </location>
</feature>
<feature type="region of interest" description="Disordered" evidence="4">
    <location>
        <begin position="2101"/>
        <end position="2127"/>
    </location>
</feature>
<keyword evidence="8" id="KW-1185">Reference proteome</keyword>
<dbReference type="InterPro" id="IPR027417">
    <property type="entry name" value="P-loop_NTPase"/>
</dbReference>
<feature type="repeat" description="ANK" evidence="3">
    <location>
        <begin position="659"/>
        <end position="691"/>
    </location>
</feature>
<dbReference type="PANTHER" id="PTHR24198:SF165">
    <property type="entry name" value="ANKYRIN REPEAT-CONTAINING PROTEIN-RELATED"/>
    <property type="match status" value="1"/>
</dbReference>
<proteinExistence type="predicted"/>
<feature type="compositionally biased region" description="Acidic residues" evidence="4">
    <location>
        <begin position="2110"/>
        <end position="2127"/>
    </location>
</feature>
<dbReference type="OrthoDB" id="21416at2759"/>
<dbReference type="Pfam" id="PF12796">
    <property type="entry name" value="Ank_2"/>
    <property type="match status" value="5"/>
</dbReference>
<feature type="repeat" description="ANK" evidence="3">
    <location>
        <begin position="1956"/>
        <end position="1993"/>
    </location>
</feature>
<evidence type="ECO:0000313" key="8">
    <source>
        <dbReference type="Proteomes" id="UP000799779"/>
    </source>
</evidence>
<dbReference type="InterPro" id="IPR054471">
    <property type="entry name" value="GPIID_WHD"/>
</dbReference>
<dbReference type="Gene3D" id="3.40.50.300">
    <property type="entry name" value="P-loop containing nucleotide triphosphate hydrolases"/>
    <property type="match status" value="1"/>
</dbReference>
<dbReference type="Pfam" id="PF22939">
    <property type="entry name" value="WHD_GPIID"/>
    <property type="match status" value="1"/>
</dbReference>
<gene>
    <name evidence="7" type="ORF">P154DRAFT_488667</name>
</gene>
<organism evidence="7 8">
    <name type="scientific">Amniculicola lignicola CBS 123094</name>
    <dbReference type="NCBI Taxonomy" id="1392246"/>
    <lineage>
        <taxon>Eukaryota</taxon>
        <taxon>Fungi</taxon>
        <taxon>Dikarya</taxon>
        <taxon>Ascomycota</taxon>
        <taxon>Pezizomycotina</taxon>
        <taxon>Dothideomycetes</taxon>
        <taxon>Pleosporomycetidae</taxon>
        <taxon>Pleosporales</taxon>
        <taxon>Amniculicolaceae</taxon>
        <taxon>Amniculicola</taxon>
    </lineage>
</organism>
<keyword evidence="1" id="KW-0677">Repeat</keyword>
<dbReference type="PROSITE" id="PS50297">
    <property type="entry name" value="ANK_REP_REGION"/>
    <property type="match status" value="6"/>
</dbReference>
<feature type="repeat" description="ANK" evidence="3">
    <location>
        <begin position="612"/>
        <end position="638"/>
    </location>
</feature>
<feature type="repeat" description="ANK" evidence="3">
    <location>
        <begin position="721"/>
        <end position="753"/>
    </location>
</feature>
<sequence>MSSANSDLSDVDAVVINRDDISNYNPDQILPQSPEAIKKIRSWLEPTAYALGSSEYHKHLASHVDGTGAWLTSSDTYQEWLNDGKHGMLWIKGIPGSGKSVIAATLIDELKRTHPGVPVLYFFFRQIIDANHEPAALLRDWLDQILSYSPPLQKQLKELHDEQRRSISSMSMEDLWMELRLACAGLPDKVFCVADALDEMDGGNDTFLQALAAFGQWKPKKAKVLVTSRPVPSVEGPLRTAKTLQIRLKENFVDMDISSFVEYSLKPSSIAASDQELIKEAIPGRANGLFLYAKLAMDAFLEPGAKILEVLDALPADLNDMYTNLLHEHAQRSGVPDDIQLLILQWVTHATRPLRLLELAEMINITYHPEAERDLKATKNIVRAACGPLLEILPDETVCVVHHSLTEYLKGATREDDGTGYHLLRPGSTHERLALACLSYLRSGCFDEVQVHVAQEAGGNHWDLYDNDDDVNVGPEGPDMTELRLKYPFIEYAISNWHTHVVRSTAAGQDQADVVLTINNFFEDTHQMNAFLKLQWEMGEDGIKGVTALHIASSLGLVSWLKVLLRTQSSEVNSADIWGKTPLWWAAKNGHSDVVRILVKAGADPDMDEKFSGLKPLHEAATENHADVVTALLQAGVDPLTPKTMEHPRNWCGNAARSTGHTPLLYACHNGHLEAVEAFLPYLKDIEVVYRAIRWATEKGHSKIVKRILAYPGIDVNHKIQGDTLLFIACGAMDLETIEMLVAAGADASISNFGADDEFGGINSVQYDPDERWSKSRKLTPLHYLCGHGSKGYDSRKMSPEDWHRVVSLLIRAGADIHHRTPDGATALHSAAANPILLKILLDAGADANAVADDGKAPIHKVVNKNSLILLIEHGHANINMAIPESGKTPLLCLIGSYNTEAILKLLEYKPDCNIQDKEGNGVLHYTLKEWSTNPKILELLLESGADPNLRNRAYETPLHVMRLDNRQAGAMLDILLKAGADIDARDAGGQTALFRILRGSAWRNGDESHADLRFLIDRGASIHTRDYKGRGLLHKAIEHDEGRRSLINRSGPETSRFDFLLGLGLDLHTTDYQGNNLLHELAMHTNMNSSSDSYSNMWNQLFILGLDPSKRNHKGWTPLHILSSLRQSSETMDPQKVDSQDILISKSNNLDVPDLDGITPLHLAATVSEFSVKRLLDAGADASIHTFEQMNALHLAARCRQVNTVGLLLERLRDKVKDVINVEDSDRQTPLSYACQSGRPETVRLLLDHGAEIKSQSVFNACAAFEDEQNLWNRRSDSRVKIHAAGLKPKDQTRPDLGDSSSSSYGSSGSGIARNDCTRLGEIISLLLDRGADLAVIHGNSHMWGYGHGGFGAFHSTVSGRKDYTVGCLLDAMERQSDQGKEIYLGQLSTFAKESVKQHREAVLRTMEQIKITAGESNSWLLAELLKRREYHAIPKLFHLGVDFVHCHNKQAENSTGLGLLVRSGFADLVDQIGSLEMEKNFKDGTWHAFGDRTQPGLGACTIPEIEDDKSGKRKSLTPLLLEAVSSKYPNMQVVRLLVEKFRVDINEFKIGEHYDEGTTVNRPQENALLAVVTSQYWWLVAQALPYLIQHGVDLEARKAGGLTALHVALGGGVSYRYVGQYHKDAARLLVEAGADVNAVDDAGNSCLAYAGTDIDLVRLLIDHGATVTADALFSAIGAKQVDAVEALLSAGADANMRREPLSPEEEKQRKAQGWRTRESLTLHNMYPVHVAVFKHDASSSSKTAEECKASNESSIRLIKTLLAHGADPFAKYTQRNLEVSEMDVTVKKEEESDTVLHKLLMDGKLMHPFLDIPNLDVNTRDSQGRTLLHAACYSPNGPDAPIDAPCNGQDSTAPSTLDRLLELGADPLARDAYERNAIHAMYVLHNGRYIRETKRQKTLKHLATHHPVLLTQVEKTNGQTPLLATLYSVAENRNPKEAEILLEAGADPFVKTSQGDTPLHILAVTTAQSTRLHSLFSTLLSRGLDINARNNLGETPLFKFYENTQPSPSYSYSTPLPPDSETLLLFSGADFFATRDDGKGLLHIEAKAKGGAKRFRDLMRRGLDPLMEDEGRQTALDVAAAVGNEAVLGLFERDGRGEWREKVRVGEEGEVEEGDEDEDEEDLGF</sequence>
<dbReference type="PROSITE" id="PS50088">
    <property type="entry name" value="ANK_REPEAT"/>
    <property type="match status" value="10"/>
</dbReference>